<dbReference type="GeneID" id="56033182"/>
<dbReference type="KEGG" id="haly:HYG82_07785"/>
<dbReference type="InterPro" id="IPR029058">
    <property type="entry name" value="AB_hydrolase_fold"/>
</dbReference>
<proteinExistence type="predicted"/>
<dbReference type="Gene3D" id="3.40.50.1820">
    <property type="entry name" value="alpha/beta hydrolase"/>
    <property type="match status" value="1"/>
</dbReference>
<protein>
    <submittedName>
        <fullName evidence="1">Alpha/beta hydrolase</fullName>
    </submittedName>
</protein>
<dbReference type="GO" id="GO:0016787">
    <property type="term" value="F:hydrolase activity"/>
    <property type="evidence" value="ECO:0007669"/>
    <property type="project" value="UniProtKB-KW"/>
</dbReference>
<dbReference type="SUPFAM" id="SSF53474">
    <property type="entry name" value="alpha/beta-Hydrolases"/>
    <property type="match status" value="1"/>
</dbReference>
<evidence type="ECO:0000313" key="2">
    <source>
        <dbReference type="Proteomes" id="UP000509241"/>
    </source>
</evidence>
<dbReference type="EMBL" id="CP058601">
    <property type="protein sequence ID" value="QLG48753.1"/>
    <property type="molecule type" value="Genomic_DNA"/>
</dbReference>
<dbReference type="Proteomes" id="UP000509241">
    <property type="component" value="Chromosome"/>
</dbReference>
<keyword evidence="2" id="KW-1185">Reference proteome</keyword>
<dbReference type="AlphaFoldDB" id="A0A7D5GMQ2"/>
<reference evidence="1 2" key="1">
    <citation type="submission" date="2020-07" db="EMBL/GenBank/DDBJ databases">
        <authorList>
            <person name="Cui H."/>
        </authorList>
    </citation>
    <scope>NUCLEOTIDE SEQUENCE [LARGE SCALE GENOMIC DNA]</scope>
    <source>
        <strain evidence="1 2">YPL8</strain>
    </source>
</reference>
<keyword evidence="1" id="KW-0378">Hydrolase</keyword>
<gene>
    <name evidence="1" type="ORF">HYG82_07785</name>
</gene>
<sequence length="273" mass="29192">MDAAEPDPGPIEELTDCFTFWDAASETYPQLDLTVSQPTTRNVPNSPTELLIYAHGWNSEGKNGRDQAATFEHALRANGYEHPVVNAQWESDSFDLAEAGRRADECAHRLADWLRDYRTRHPDVTIRLAGLSLGARVPLTTLEALDGDVTVATVSLFGAAVDATWLCSNSSTGYDGAAIDASTGTIFNYYSNDDDTICTTYTIGNSNGGLGCDGADCTALSGSGSTPDAYVDVDVTDEIGGHCAYQIQSGGIVSQVVTDFRAADTAVENRDDR</sequence>
<organism evidence="1 2">
    <name type="scientific">Natrinema halophilum</name>
    <dbReference type="NCBI Taxonomy" id="1699371"/>
    <lineage>
        <taxon>Archaea</taxon>
        <taxon>Methanobacteriati</taxon>
        <taxon>Methanobacteriota</taxon>
        <taxon>Stenosarchaea group</taxon>
        <taxon>Halobacteria</taxon>
        <taxon>Halobacteriales</taxon>
        <taxon>Natrialbaceae</taxon>
        <taxon>Natrinema</taxon>
    </lineage>
</organism>
<dbReference type="RefSeq" id="WP_179260490.1">
    <property type="nucleotide sequence ID" value="NZ_CP058601.1"/>
</dbReference>
<dbReference type="OrthoDB" id="11236at2157"/>
<accession>A0A7D5GMQ2</accession>
<evidence type="ECO:0000313" key="1">
    <source>
        <dbReference type="EMBL" id="QLG48753.1"/>
    </source>
</evidence>
<name>A0A7D5GMQ2_9EURY</name>